<evidence type="ECO:0000313" key="1">
    <source>
        <dbReference type="EMBL" id="TMP37307.1"/>
    </source>
</evidence>
<accession>A0A5S3WZG0</accession>
<reference evidence="1 2" key="1">
    <citation type="submission" date="2018-01" db="EMBL/GenBank/DDBJ databases">
        <authorList>
            <person name="Paulsen S."/>
            <person name="Gram L.K."/>
        </authorList>
    </citation>
    <scope>NUCLEOTIDE SEQUENCE [LARGE SCALE GENOMIC DNA]</scope>
    <source>
        <strain evidence="1 2">S2599</strain>
    </source>
</reference>
<protein>
    <submittedName>
        <fullName evidence="1">Uncharacterized protein</fullName>
    </submittedName>
</protein>
<gene>
    <name evidence="1" type="ORF">CWB98_11290</name>
</gene>
<reference evidence="2" key="2">
    <citation type="submission" date="2019-06" db="EMBL/GenBank/DDBJ databases">
        <title>Co-occurence of chitin degradation, pigmentation and bioactivity in marine Pseudoalteromonas.</title>
        <authorList>
            <person name="Sonnenschein E.C."/>
            <person name="Bech P.K."/>
        </authorList>
    </citation>
    <scope>NUCLEOTIDE SEQUENCE [LARGE SCALE GENOMIC DNA]</scope>
    <source>
        <strain evidence="2">S2599</strain>
    </source>
</reference>
<dbReference type="EMBL" id="PNCJ01000015">
    <property type="protein sequence ID" value="TMP37307.1"/>
    <property type="molecule type" value="Genomic_DNA"/>
</dbReference>
<dbReference type="AlphaFoldDB" id="A0A5S3WZG0"/>
<name>A0A5S3WZG0_9GAMM</name>
<evidence type="ECO:0000313" key="2">
    <source>
        <dbReference type="Proteomes" id="UP000306719"/>
    </source>
</evidence>
<sequence length="61" mass="7236">MVYSLYFIKNEPNNNATIPKRHIWMLKETLMCQLHWVLACFLAYPHVFGSATQYEDIANME</sequence>
<comment type="caution">
    <text evidence="1">The sequence shown here is derived from an EMBL/GenBank/DDBJ whole genome shotgun (WGS) entry which is preliminary data.</text>
</comment>
<organism evidence="1 2">
    <name type="scientific">Pseudoalteromonas rubra</name>
    <dbReference type="NCBI Taxonomy" id="43658"/>
    <lineage>
        <taxon>Bacteria</taxon>
        <taxon>Pseudomonadati</taxon>
        <taxon>Pseudomonadota</taxon>
        <taxon>Gammaproteobacteria</taxon>
        <taxon>Alteromonadales</taxon>
        <taxon>Pseudoalteromonadaceae</taxon>
        <taxon>Pseudoalteromonas</taxon>
    </lineage>
</organism>
<proteinExistence type="predicted"/>
<dbReference type="Proteomes" id="UP000306719">
    <property type="component" value="Unassembled WGS sequence"/>
</dbReference>